<evidence type="ECO:0000256" key="11">
    <source>
        <dbReference type="ARBA" id="ARBA00023180"/>
    </source>
</evidence>
<evidence type="ECO:0000256" key="12">
    <source>
        <dbReference type="ARBA" id="ARBA00023224"/>
    </source>
</evidence>
<feature type="transmembrane region" description="Helical" evidence="14">
    <location>
        <begin position="234"/>
        <end position="257"/>
    </location>
</feature>
<dbReference type="PANTHER" id="PTHR24242">
    <property type="entry name" value="G-PROTEIN COUPLED RECEPTOR"/>
    <property type="match status" value="1"/>
</dbReference>
<evidence type="ECO:0000256" key="6">
    <source>
        <dbReference type="ARBA" id="ARBA00022989"/>
    </source>
</evidence>
<dbReference type="Proteomes" id="UP001295444">
    <property type="component" value="Chromosome 05"/>
</dbReference>
<keyword evidence="12 13" id="KW-0807">Transducer</keyword>
<dbReference type="FunFam" id="1.20.1070.10:FF:000010">
    <property type="entry name" value="Olfactory receptor"/>
    <property type="match status" value="3"/>
</dbReference>
<dbReference type="PANTHER" id="PTHR24242:SF411">
    <property type="entry name" value="OLFACTORY RECEPTOR"/>
    <property type="match status" value="1"/>
</dbReference>
<evidence type="ECO:0000256" key="1">
    <source>
        <dbReference type="ARBA" id="ARBA00004651"/>
    </source>
</evidence>
<evidence type="ECO:0000256" key="10">
    <source>
        <dbReference type="ARBA" id="ARBA00023170"/>
    </source>
</evidence>
<keyword evidence="11" id="KW-0325">Glycoprotein</keyword>
<evidence type="ECO:0000256" key="13">
    <source>
        <dbReference type="RuleBase" id="RU000688"/>
    </source>
</evidence>
<dbReference type="PROSITE" id="PS50262">
    <property type="entry name" value="G_PROTEIN_RECEP_F1_2"/>
    <property type="match status" value="3"/>
</dbReference>
<evidence type="ECO:0000256" key="2">
    <source>
        <dbReference type="ARBA" id="ARBA00022475"/>
    </source>
</evidence>
<sequence length="961" mass="107977">YEVVNNPRCLMGFGNLYGFNILVFIIFLNIFLITLTGNLLIIVLVSISHHLHSPMYFFLCHLSMSDIVLTMNTLPNLLGAILNGGKRMTIVGCIIQCYLFSGVTSHLLVAIAMMSYDRYLAICVPLHYMSIMDFTLCNCLSVLPWMLGFILNILGIIPISKFQFCDGNIIDHIYCDLSPLEELSCSDTSLVELLAFVSSMPVFICPCGFIILTYVHIFLMILRIPSTTGRQKTFSTCSSHLLVVGAFYGTLITKYMIPSIGHALLLNKMISLLHTVFTPLFNPLVYSLRNQDIRIQEGRCKGAKYGLLKCKSSQKGFIWMYDLHSFKIVLFIVFLSIFLFTLTGNLLIILLVSISHHLHSPMYFFLCHLSLTDIVLSTNTLPNLLGAILNGGKRITIIGCITQFYFFSGITITECFLLAVMSYDRYLAICVPLRYISIMDFILLTCLSALPWMVGFILNLVAATLVAQFQFCDGNIVGHIFCDLSPLQKLSCSDSSLVEFLVFVCSTPVFICPCGFIVVTYIYIFLTILRMPSTLGRQKAFSTCSSHLLVVGAFYGTLITKYMIPSIGHSLLFNKMISLLSTVFTPLFNPLVYSLRNQDIRIALRKISERVYICQGNIVPFCTKGENGSSVTKFILLGFDDLYGFNIFFFIMFLIIFILTLSGNFVIILLVSKSRHLHSPMYFFLCHLSFCDILLTTNTLPNLMEAILLGGKEITFLGCMAQFYFFSATTITECLMLAVMSYDRYLAICVPLRYTSFMDFKLCMCLSDLPWILGFTVNLSGIIPVSNFQFCDGNVIDQIYCDLSPLQKLSCSDSSFVEFLVFVFSTPIFICPCGFIIMTYAYIFFTIIKIPSISGRQKAFSTCSSHLLVVGAFYGTLITKYMIPSIGHSLLMNKIISLLHTVFTPLFNPIVYSLRNQDIKNAFKMFFKVAVRTSGGELGSASTSGRKPWGTARNINLLCNR</sequence>
<feature type="transmembrane region" description="Helical" evidence="14">
    <location>
        <begin position="21"/>
        <end position="44"/>
    </location>
</feature>
<keyword evidence="10 13" id="KW-0675">Receptor</keyword>
<evidence type="ECO:0000256" key="7">
    <source>
        <dbReference type="ARBA" id="ARBA00023040"/>
    </source>
</evidence>
<evidence type="ECO:0000259" key="15">
    <source>
        <dbReference type="PROSITE" id="PS50262"/>
    </source>
</evidence>
<dbReference type="InterPro" id="IPR050939">
    <property type="entry name" value="Olfactory_GPCR1"/>
</dbReference>
<keyword evidence="8 14" id="KW-0472">Membrane</keyword>
<dbReference type="AlphaFoldDB" id="A0AAD1W6X2"/>
<feature type="transmembrane region" description="Helical" evidence="14">
    <location>
        <begin position="200"/>
        <end position="222"/>
    </location>
</feature>
<keyword evidence="17" id="KW-1185">Reference proteome</keyword>
<dbReference type="Pfam" id="PF13853">
    <property type="entry name" value="7tm_4"/>
    <property type="match status" value="3"/>
</dbReference>
<dbReference type="InterPro" id="IPR000276">
    <property type="entry name" value="GPCR_Rhodpsn"/>
</dbReference>
<feature type="transmembrane region" description="Helical" evidence="14">
    <location>
        <begin position="404"/>
        <end position="423"/>
    </location>
</feature>
<evidence type="ECO:0000313" key="17">
    <source>
        <dbReference type="Proteomes" id="UP001295444"/>
    </source>
</evidence>
<feature type="transmembrane region" description="Helical" evidence="14">
    <location>
        <begin position="88"/>
        <end position="113"/>
    </location>
</feature>
<evidence type="ECO:0000256" key="14">
    <source>
        <dbReference type="SAM" id="Phobius"/>
    </source>
</evidence>
<keyword evidence="3" id="KW-0716">Sensory transduction</keyword>
<dbReference type="PROSITE" id="PS00237">
    <property type="entry name" value="G_PROTEIN_RECEP_F1_1"/>
    <property type="match status" value="2"/>
</dbReference>
<keyword evidence="9" id="KW-1015">Disulfide bond</keyword>
<evidence type="ECO:0000256" key="9">
    <source>
        <dbReference type="ARBA" id="ARBA00023157"/>
    </source>
</evidence>
<dbReference type="GO" id="GO:0004984">
    <property type="term" value="F:olfactory receptor activity"/>
    <property type="evidence" value="ECO:0007669"/>
    <property type="project" value="InterPro"/>
</dbReference>
<dbReference type="InterPro" id="IPR017452">
    <property type="entry name" value="GPCR_Rhodpsn_7TM"/>
</dbReference>
<dbReference type="PRINTS" id="PR00245">
    <property type="entry name" value="OLFACTORYR"/>
</dbReference>
<evidence type="ECO:0000256" key="3">
    <source>
        <dbReference type="ARBA" id="ARBA00022606"/>
    </source>
</evidence>
<keyword evidence="2" id="KW-1003">Cell membrane</keyword>
<keyword evidence="5" id="KW-0552">Olfaction</keyword>
<dbReference type="GO" id="GO:0005886">
    <property type="term" value="C:plasma membrane"/>
    <property type="evidence" value="ECO:0007669"/>
    <property type="project" value="UniProtKB-SubCell"/>
</dbReference>
<keyword evidence="4 13" id="KW-0812">Transmembrane</keyword>
<name>A0AAD1W6X2_PELCU</name>
<feature type="transmembrane region" description="Helical" evidence="14">
    <location>
        <begin position="374"/>
        <end position="392"/>
    </location>
</feature>
<comment type="similarity">
    <text evidence="13">Belongs to the G-protein coupled receptor 1 family.</text>
</comment>
<feature type="domain" description="G-protein coupled receptors family 1 profile" evidence="15">
    <location>
        <begin position="344"/>
        <end position="593"/>
    </location>
</feature>
<dbReference type="SUPFAM" id="SSF81321">
    <property type="entry name" value="Family A G protein-coupled receptor-like"/>
    <property type="match status" value="3"/>
</dbReference>
<evidence type="ECO:0000256" key="5">
    <source>
        <dbReference type="ARBA" id="ARBA00022725"/>
    </source>
</evidence>
<feature type="transmembrane region" description="Helical" evidence="14">
    <location>
        <begin position="134"/>
        <end position="157"/>
    </location>
</feature>
<comment type="subcellular location">
    <subcellularLocation>
        <location evidence="1">Cell membrane</location>
        <topology evidence="1">Multi-pass membrane protein</topology>
    </subcellularLocation>
</comment>
<feature type="transmembrane region" description="Helical" evidence="14">
    <location>
        <begin position="866"/>
        <end position="883"/>
    </location>
</feature>
<feature type="transmembrane region" description="Helical" evidence="14">
    <location>
        <begin position="435"/>
        <end position="461"/>
    </location>
</feature>
<feature type="transmembrane region" description="Helical" evidence="14">
    <location>
        <begin position="721"/>
        <end position="742"/>
    </location>
</feature>
<feature type="domain" description="G-protein coupled receptors family 1 profile" evidence="15">
    <location>
        <begin position="37"/>
        <end position="286"/>
    </location>
</feature>
<gene>
    <name evidence="16" type="ORF">PECUL_23A040911</name>
</gene>
<evidence type="ECO:0000313" key="16">
    <source>
        <dbReference type="EMBL" id="CAH2291724.1"/>
    </source>
</evidence>
<feature type="transmembrane region" description="Helical" evidence="14">
    <location>
        <begin position="647"/>
        <end position="670"/>
    </location>
</feature>
<organism evidence="16 17">
    <name type="scientific">Pelobates cultripes</name>
    <name type="common">Western spadefoot toad</name>
    <dbReference type="NCBI Taxonomy" id="61616"/>
    <lineage>
        <taxon>Eukaryota</taxon>
        <taxon>Metazoa</taxon>
        <taxon>Chordata</taxon>
        <taxon>Craniata</taxon>
        <taxon>Vertebrata</taxon>
        <taxon>Euteleostomi</taxon>
        <taxon>Amphibia</taxon>
        <taxon>Batrachia</taxon>
        <taxon>Anura</taxon>
        <taxon>Pelobatoidea</taxon>
        <taxon>Pelobatidae</taxon>
        <taxon>Pelobates</taxon>
    </lineage>
</organism>
<feature type="transmembrane region" description="Helical" evidence="14">
    <location>
        <begin position="328"/>
        <end position="354"/>
    </location>
</feature>
<dbReference type="Gene3D" id="1.20.1070.10">
    <property type="entry name" value="Rhodopsin 7-helix transmembrane proteins"/>
    <property type="match status" value="3"/>
</dbReference>
<reference evidence="16" key="1">
    <citation type="submission" date="2022-03" db="EMBL/GenBank/DDBJ databases">
        <authorList>
            <person name="Alioto T."/>
            <person name="Alioto T."/>
            <person name="Gomez Garrido J."/>
        </authorList>
    </citation>
    <scope>NUCLEOTIDE SEQUENCE</scope>
</reference>
<dbReference type="PRINTS" id="PR00237">
    <property type="entry name" value="GPCRRHODOPSN"/>
</dbReference>
<protein>
    <submittedName>
        <fullName evidence="16">OR6C4, partial</fullName>
    </submittedName>
</protein>
<proteinExistence type="inferred from homology"/>
<feature type="domain" description="G-protein coupled receptors family 1 profile" evidence="15">
    <location>
        <begin position="663"/>
        <end position="912"/>
    </location>
</feature>
<keyword evidence="6 14" id="KW-1133">Transmembrane helix</keyword>
<dbReference type="InterPro" id="IPR000725">
    <property type="entry name" value="Olfact_rcpt"/>
</dbReference>
<keyword evidence="7 13" id="KW-0297">G-protein coupled receptor</keyword>
<feature type="transmembrane region" description="Helical" evidence="14">
    <location>
        <begin position="895"/>
        <end position="914"/>
    </location>
</feature>
<dbReference type="EMBL" id="OW240916">
    <property type="protein sequence ID" value="CAH2291724.1"/>
    <property type="molecule type" value="Genomic_DNA"/>
</dbReference>
<feature type="transmembrane region" description="Helical" evidence="14">
    <location>
        <begin position="762"/>
        <end position="783"/>
    </location>
</feature>
<feature type="transmembrane region" description="Helical" evidence="14">
    <location>
        <begin position="682"/>
        <end position="701"/>
    </location>
</feature>
<feature type="transmembrane region" description="Helical" evidence="14">
    <location>
        <begin position="546"/>
        <end position="564"/>
    </location>
</feature>
<feature type="transmembrane region" description="Helical" evidence="14">
    <location>
        <begin position="497"/>
        <end position="526"/>
    </location>
</feature>
<feature type="transmembrane region" description="Helical" evidence="14">
    <location>
        <begin position="819"/>
        <end position="845"/>
    </location>
</feature>
<dbReference type="GO" id="GO:0004930">
    <property type="term" value="F:G protein-coupled receptor activity"/>
    <property type="evidence" value="ECO:0007669"/>
    <property type="project" value="UniProtKB-KW"/>
</dbReference>
<evidence type="ECO:0000256" key="8">
    <source>
        <dbReference type="ARBA" id="ARBA00023136"/>
    </source>
</evidence>
<evidence type="ECO:0000256" key="4">
    <source>
        <dbReference type="ARBA" id="ARBA00022692"/>
    </source>
</evidence>
<feature type="non-terminal residue" evidence="16">
    <location>
        <position position="1"/>
    </location>
</feature>
<accession>A0AAD1W6X2</accession>